<dbReference type="Gene3D" id="1.10.10.10">
    <property type="entry name" value="Winged helix-like DNA-binding domain superfamily/Winged helix DNA-binding domain"/>
    <property type="match status" value="1"/>
</dbReference>
<dbReference type="SUPFAM" id="SSF55811">
    <property type="entry name" value="Nudix"/>
    <property type="match status" value="1"/>
</dbReference>
<comment type="caution">
    <text evidence="3">The sequence shown here is derived from an EMBL/GenBank/DDBJ whole genome shotgun (WGS) entry which is preliminary data.</text>
</comment>
<organism evidence="3 4">
    <name type="scientific">Azospirillum rugosum</name>
    <dbReference type="NCBI Taxonomy" id="416170"/>
    <lineage>
        <taxon>Bacteria</taxon>
        <taxon>Pseudomonadati</taxon>
        <taxon>Pseudomonadota</taxon>
        <taxon>Alphaproteobacteria</taxon>
        <taxon>Rhodospirillales</taxon>
        <taxon>Azospirillaceae</taxon>
        <taxon>Azospirillum</taxon>
    </lineage>
</organism>
<dbReference type="InterPro" id="IPR036390">
    <property type="entry name" value="WH_DNA-bd_sf"/>
</dbReference>
<dbReference type="Pfam" id="PF21906">
    <property type="entry name" value="WHD_NrtR"/>
    <property type="match status" value="1"/>
</dbReference>
<evidence type="ECO:0000313" key="4">
    <source>
        <dbReference type="Proteomes" id="UP000781958"/>
    </source>
</evidence>
<dbReference type="PIRSF" id="PIRSF019423">
    <property type="entry name" value="NMN_biosyn"/>
    <property type="match status" value="1"/>
</dbReference>
<dbReference type="Proteomes" id="UP000781958">
    <property type="component" value="Unassembled WGS sequence"/>
</dbReference>
<dbReference type="InterPro" id="IPR015797">
    <property type="entry name" value="NUDIX_hydrolase-like_dom_sf"/>
</dbReference>
<feature type="region of interest" description="Disordered" evidence="1">
    <location>
        <begin position="62"/>
        <end position="82"/>
    </location>
</feature>
<name>A0ABS4SG90_9PROT</name>
<evidence type="ECO:0000256" key="1">
    <source>
        <dbReference type="SAM" id="MobiDB-lite"/>
    </source>
</evidence>
<protein>
    <recommendedName>
        <fullName evidence="2">NrtR DNA-binding winged helix domain-containing protein</fullName>
    </recommendedName>
</protein>
<dbReference type="SUPFAM" id="SSF46785">
    <property type="entry name" value="Winged helix' DNA-binding domain"/>
    <property type="match status" value="1"/>
</dbReference>
<dbReference type="Gene3D" id="3.90.79.10">
    <property type="entry name" value="Nucleoside Triphosphate Pyrophosphohydrolase"/>
    <property type="match status" value="1"/>
</dbReference>
<dbReference type="InterPro" id="IPR036388">
    <property type="entry name" value="WH-like_DNA-bd_sf"/>
</dbReference>
<accession>A0ABS4SG90</accession>
<reference evidence="3 4" key="1">
    <citation type="submission" date="2021-03" db="EMBL/GenBank/DDBJ databases">
        <title>Genomic Encyclopedia of Type Strains, Phase III (KMG-III): the genomes of soil and plant-associated and newly described type strains.</title>
        <authorList>
            <person name="Whitman W."/>
        </authorList>
    </citation>
    <scope>NUCLEOTIDE SEQUENCE [LARGE SCALE GENOMIC DNA]</scope>
    <source>
        <strain evidence="3 4">IMMIB AFH-6</strain>
    </source>
</reference>
<dbReference type="RefSeq" id="WP_246500473.1">
    <property type="nucleotide sequence ID" value="NZ_JAGINP010000004.1"/>
</dbReference>
<gene>
    <name evidence="3" type="ORF">J2851_001332</name>
</gene>
<feature type="domain" description="NrtR DNA-binding winged helix" evidence="2">
    <location>
        <begin position="290"/>
        <end position="350"/>
    </location>
</feature>
<sequence length="369" mass="41060">MTGDLRARRAYLAGTAQQGVVRRVADGTQVGLAVAIVAVNGASAAGAVPRVVTVRSGFEIPESHRRGDEPLPHRDSLPGAPFDPRQFRTLQDGVRAVAEGRAGLALRYVEQLYSFGDRYRDPHELFGGARSLVVGYLALVREAPLRMGDGEAGAEWRDLYDFFPWEDWRDERPHLLDSVIRPALARWVAAAPDEPSRARRGERAGMAFALDGAPWDSERVLERYELLYEAGLVVEAFRDHDLARRAGVETASARLEMPRALGRPMARDGRRILATALERLRGKLKYRPIVFELLPSTFTLNQLQQVVEALSGERLHKQNFRRLMISGGLVEPTGRFESQTGGRPAELHRFRRHAILERTSTGAVDAAED</sequence>
<evidence type="ECO:0000259" key="2">
    <source>
        <dbReference type="Pfam" id="PF21906"/>
    </source>
</evidence>
<proteinExistence type="predicted"/>
<dbReference type="InterPro" id="IPR011213">
    <property type="entry name" value="NMN_biosyn"/>
</dbReference>
<feature type="compositionally biased region" description="Basic and acidic residues" evidence="1">
    <location>
        <begin position="62"/>
        <end position="76"/>
    </location>
</feature>
<evidence type="ECO:0000313" key="3">
    <source>
        <dbReference type="EMBL" id="MBP2291583.1"/>
    </source>
</evidence>
<keyword evidence="4" id="KW-1185">Reference proteome</keyword>
<dbReference type="EMBL" id="JAGINP010000004">
    <property type="protein sequence ID" value="MBP2291583.1"/>
    <property type="molecule type" value="Genomic_DNA"/>
</dbReference>
<dbReference type="InterPro" id="IPR054105">
    <property type="entry name" value="WHD_NrtR"/>
</dbReference>